<dbReference type="AlphaFoldDB" id="A0A7J7H3A8"/>
<organism evidence="6 7">
    <name type="scientific">Camellia sinensis</name>
    <name type="common">Tea plant</name>
    <name type="synonym">Thea sinensis</name>
    <dbReference type="NCBI Taxonomy" id="4442"/>
    <lineage>
        <taxon>Eukaryota</taxon>
        <taxon>Viridiplantae</taxon>
        <taxon>Streptophyta</taxon>
        <taxon>Embryophyta</taxon>
        <taxon>Tracheophyta</taxon>
        <taxon>Spermatophyta</taxon>
        <taxon>Magnoliopsida</taxon>
        <taxon>eudicotyledons</taxon>
        <taxon>Gunneridae</taxon>
        <taxon>Pentapetalae</taxon>
        <taxon>asterids</taxon>
        <taxon>Ericales</taxon>
        <taxon>Theaceae</taxon>
        <taxon>Camellia</taxon>
    </lineage>
</organism>
<reference evidence="7" key="1">
    <citation type="journal article" date="2020" name="Nat. Commun.">
        <title>Genome assembly of wild tea tree DASZ reveals pedigree and selection history of tea varieties.</title>
        <authorList>
            <person name="Zhang W."/>
            <person name="Zhang Y."/>
            <person name="Qiu H."/>
            <person name="Guo Y."/>
            <person name="Wan H."/>
            <person name="Zhang X."/>
            <person name="Scossa F."/>
            <person name="Alseekh S."/>
            <person name="Zhang Q."/>
            <person name="Wang P."/>
            <person name="Xu L."/>
            <person name="Schmidt M.H."/>
            <person name="Jia X."/>
            <person name="Li D."/>
            <person name="Zhu A."/>
            <person name="Guo F."/>
            <person name="Chen W."/>
            <person name="Ni D."/>
            <person name="Usadel B."/>
            <person name="Fernie A.R."/>
            <person name="Wen W."/>
        </authorList>
    </citation>
    <scope>NUCLEOTIDE SEQUENCE [LARGE SCALE GENOMIC DNA]</scope>
    <source>
        <strain evidence="7">cv. G240</strain>
    </source>
</reference>
<evidence type="ECO:0000256" key="4">
    <source>
        <dbReference type="ARBA" id="ARBA00022807"/>
    </source>
</evidence>
<dbReference type="InterPro" id="IPR003653">
    <property type="entry name" value="Peptidase_C48_C"/>
</dbReference>
<keyword evidence="3" id="KW-0378">Hydrolase</keyword>
<evidence type="ECO:0000256" key="1">
    <source>
        <dbReference type="ARBA" id="ARBA00005234"/>
    </source>
</evidence>
<dbReference type="InterPro" id="IPR038765">
    <property type="entry name" value="Papain-like_cys_pep_sf"/>
</dbReference>
<feature type="domain" description="Ubiquitin-like protease family profile" evidence="5">
    <location>
        <begin position="1"/>
        <end position="95"/>
    </location>
</feature>
<evidence type="ECO:0000313" key="6">
    <source>
        <dbReference type="EMBL" id="KAF5947449.1"/>
    </source>
</evidence>
<evidence type="ECO:0000313" key="7">
    <source>
        <dbReference type="Proteomes" id="UP000593564"/>
    </source>
</evidence>
<dbReference type="PROSITE" id="PS50600">
    <property type="entry name" value="ULP_PROTEASE"/>
    <property type="match status" value="1"/>
</dbReference>
<dbReference type="EMBL" id="JACBKZ010000006">
    <property type="protein sequence ID" value="KAF5947449.1"/>
    <property type="molecule type" value="Genomic_DNA"/>
</dbReference>
<keyword evidence="4" id="KW-0788">Thiol protease</keyword>
<dbReference type="GO" id="GO:0005634">
    <property type="term" value="C:nucleus"/>
    <property type="evidence" value="ECO:0007669"/>
    <property type="project" value="TreeGrafter"/>
</dbReference>
<dbReference type="GO" id="GO:0016926">
    <property type="term" value="P:protein desumoylation"/>
    <property type="evidence" value="ECO:0007669"/>
    <property type="project" value="TreeGrafter"/>
</dbReference>
<evidence type="ECO:0000259" key="5">
    <source>
        <dbReference type="PROSITE" id="PS50600"/>
    </source>
</evidence>
<comment type="similarity">
    <text evidence="1">Belongs to the peptidase C48 family.</text>
</comment>
<dbReference type="GO" id="GO:0006508">
    <property type="term" value="P:proteolysis"/>
    <property type="evidence" value="ECO:0007669"/>
    <property type="project" value="UniProtKB-KW"/>
</dbReference>
<keyword evidence="2" id="KW-0645">Protease</keyword>
<reference evidence="6 7" key="2">
    <citation type="submission" date="2020-07" db="EMBL/GenBank/DDBJ databases">
        <title>Genome assembly of wild tea tree DASZ reveals pedigree and selection history of tea varieties.</title>
        <authorList>
            <person name="Zhang W."/>
        </authorList>
    </citation>
    <scope>NUCLEOTIDE SEQUENCE [LARGE SCALE GENOMIC DNA]</scope>
    <source>
        <strain evidence="7">cv. G240</strain>
        <tissue evidence="6">Leaf</tissue>
    </source>
</reference>
<protein>
    <recommendedName>
        <fullName evidence="5">Ubiquitin-like protease family profile domain-containing protein</fullName>
    </recommendedName>
</protein>
<dbReference type="GO" id="GO:0016929">
    <property type="term" value="F:deSUMOylase activity"/>
    <property type="evidence" value="ECO:0007669"/>
    <property type="project" value="TreeGrafter"/>
</dbReference>
<proteinExistence type="inferred from homology"/>
<dbReference type="Gene3D" id="3.40.395.10">
    <property type="entry name" value="Adenoviral Proteinase, Chain A"/>
    <property type="match status" value="1"/>
</dbReference>
<evidence type="ECO:0000256" key="2">
    <source>
        <dbReference type="ARBA" id="ARBA00022670"/>
    </source>
</evidence>
<dbReference type="PANTHER" id="PTHR12606">
    <property type="entry name" value="SENTRIN/SUMO-SPECIFIC PROTEASE"/>
    <property type="match status" value="1"/>
</dbReference>
<dbReference type="SUPFAM" id="SSF54001">
    <property type="entry name" value="Cysteine proteinases"/>
    <property type="match status" value="1"/>
</dbReference>
<accession>A0A7J7H3A8</accession>
<comment type="caution">
    <text evidence="6">The sequence shown here is derived from an EMBL/GenBank/DDBJ whole genome shotgun (WGS) entry which is preliminary data.</text>
</comment>
<dbReference type="Proteomes" id="UP000593564">
    <property type="component" value="Unassembled WGS sequence"/>
</dbReference>
<name>A0A7J7H3A8_CAMSI</name>
<keyword evidence="7" id="KW-1185">Reference proteome</keyword>
<evidence type="ECO:0000256" key="3">
    <source>
        <dbReference type="ARBA" id="ARBA00022801"/>
    </source>
</evidence>
<dbReference type="Pfam" id="PF02902">
    <property type="entry name" value="Peptidase_C48"/>
    <property type="match status" value="1"/>
</dbReference>
<sequence>MPFNHGENHWLCLNINMEKRVAYLFDSSRCIDTDEDRKNQAKLLLQSLHKLLQYAHGEDYVQDVSLFAFQWLEDMPRQHNSYDCGLFVIKYMQGKPLPSGVIKVLTFIPNCPLISILCFMKSNFIM</sequence>
<gene>
    <name evidence="6" type="ORF">HYC85_013406</name>
</gene>
<dbReference type="PANTHER" id="PTHR12606:SF1">
    <property type="entry name" value="UBIQUITIN-LIKE-SPECIFIC PROTEASE 1A"/>
    <property type="match status" value="1"/>
</dbReference>